<dbReference type="InterPro" id="IPR044275">
    <property type="entry name" value="KRP"/>
</dbReference>
<feature type="region of interest" description="Disordered" evidence="3">
    <location>
        <begin position="80"/>
        <end position="100"/>
    </location>
</feature>
<dbReference type="Pfam" id="PF02234">
    <property type="entry name" value="CDI"/>
    <property type="match status" value="1"/>
</dbReference>
<accession>A0A9R0YT88</accession>
<dbReference type="PANTHER" id="PTHR46776">
    <property type="entry name" value="CYCLIN-DEPENDENT KINASE INHIBITOR 4-RELATED"/>
    <property type="match status" value="1"/>
</dbReference>
<dbReference type="OMA" id="ICVRTHA"/>
<dbReference type="Proteomes" id="UP000324705">
    <property type="component" value="Chromosome 6B"/>
</dbReference>
<evidence type="ECO:0000259" key="4">
    <source>
        <dbReference type="Pfam" id="PF02234"/>
    </source>
</evidence>
<dbReference type="GO" id="GO:0051726">
    <property type="term" value="P:regulation of cell cycle"/>
    <property type="evidence" value="ECO:0007669"/>
    <property type="project" value="InterPro"/>
</dbReference>
<dbReference type="AlphaFoldDB" id="A0A9R0YT88"/>
<feature type="compositionally biased region" description="Low complexity" evidence="3">
    <location>
        <begin position="194"/>
        <end position="211"/>
    </location>
</feature>
<dbReference type="Gene3D" id="4.10.365.10">
    <property type="entry name" value="p27"/>
    <property type="match status" value="1"/>
</dbReference>
<evidence type="ECO:0000256" key="2">
    <source>
        <dbReference type="ARBA" id="ARBA00023013"/>
    </source>
</evidence>
<feature type="region of interest" description="Disordered" evidence="3">
    <location>
        <begin position="52"/>
        <end position="71"/>
    </location>
</feature>
<dbReference type="GO" id="GO:0005634">
    <property type="term" value="C:nucleus"/>
    <property type="evidence" value="ECO:0007669"/>
    <property type="project" value="InterPro"/>
</dbReference>
<organism evidence="5 6">
    <name type="scientific">Triticum turgidum subsp. durum</name>
    <name type="common">Durum wheat</name>
    <name type="synonym">Triticum durum</name>
    <dbReference type="NCBI Taxonomy" id="4567"/>
    <lineage>
        <taxon>Eukaryota</taxon>
        <taxon>Viridiplantae</taxon>
        <taxon>Streptophyta</taxon>
        <taxon>Embryophyta</taxon>
        <taxon>Tracheophyta</taxon>
        <taxon>Spermatophyta</taxon>
        <taxon>Magnoliopsida</taxon>
        <taxon>Liliopsida</taxon>
        <taxon>Poales</taxon>
        <taxon>Poaceae</taxon>
        <taxon>BOP clade</taxon>
        <taxon>Pooideae</taxon>
        <taxon>Triticodae</taxon>
        <taxon>Triticeae</taxon>
        <taxon>Triticinae</taxon>
        <taxon>Triticum</taxon>
    </lineage>
</organism>
<feature type="region of interest" description="Disordered" evidence="3">
    <location>
        <begin position="14"/>
        <end position="34"/>
    </location>
</feature>
<dbReference type="EMBL" id="LT934122">
    <property type="protein sequence ID" value="VAI61220.1"/>
    <property type="molecule type" value="Genomic_DNA"/>
</dbReference>
<feature type="domain" description="Cyclin-dependent kinase inhibitor" evidence="4">
    <location>
        <begin position="296"/>
        <end position="338"/>
    </location>
</feature>
<dbReference type="GO" id="GO:0004861">
    <property type="term" value="F:cyclin-dependent protein serine/threonine kinase inhibitor activity"/>
    <property type="evidence" value="ECO:0007669"/>
    <property type="project" value="InterPro"/>
</dbReference>
<proteinExistence type="inferred from homology"/>
<dbReference type="InterPro" id="IPR044898">
    <property type="entry name" value="CDI_dom_sf"/>
</dbReference>
<name>A0A9R0YT88_TRITD</name>
<sequence>MITFRLGFPERRYRLSGQRPDPADGAVGRSWPSDRDPIPRLPWRVICVRTHAHGAHSGRGRESKEQPSGIISLHPTGAALRTADGNGQRRAGRSARRGAMGKYMRKCRAEDGVGGVEVTQAVGVRTRSRAAAANVVVSKRRRPLPPSSPLGGAAARAQSGSCYLKLRSRMLFMAPPAPASAAGPGHRPAPPLPAGLSRCSSTASSVDASAAGQDRSLPSCGSDAAANSKAGAPEGSASNNAESGGNRERRETTPSSHFPGDLSDLESDLAGQNSGRSSLPQTPTAQVQPAARSRIPPAAEIEEFFAAAEEAEARRFACKYNFDVARGVPLDSGRYEWTPAVSSN</sequence>
<evidence type="ECO:0000256" key="1">
    <source>
        <dbReference type="ARBA" id="ARBA00010274"/>
    </source>
</evidence>
<evidence type="ECO:0000313" key="6">
    <source>
        <dbReference type="Proteomes" id="UP000324705"/>
    </source>
</evidence>
<dbReference type="Gramene" id="TRITD6Bv1G188320.2">
    <property type="protein sequence ID" value="TRITD6Bv1G188320.2"/>
    <property type="gene ID" value="TRITD6Bv1G188320"/>
</dbReference>
<keyword evidence="2" id="KW-0649">Protein kinase inhibitor</keyword>
<keyword evidence="6" id="KW-1185">Reference proteome</keyword>
<comment type="similarity">
    <text evidence="1">Belongs to the CDI family. ICK/KRP subfamily.</text>
</comment>
<dbReference type="InterPro" id="IPR003175">
    <property type="entry name" value="CDI_dom"/>
</dbReference>
<feature type="region of interest" description="Disordered" evidence="3">
    <location>
        <begin position="177"/>
        <end position="293"/>
    </location>
</feature>
<evidence type="ECO:0000313" key="5">
    <source>
        <dbReference type="EMBL" id="VAI61220.1"/>
    </source>
</evidence>
<evidence type="ECO:0000256" key="3">
    <source>
        <dbReference type="SAM" id="MobiDB-lite"/>
    </source>
</evidence>
<feature type="compositionally biased region" description="Polar residues" evidence="3">
    <location>
        <begin position="270"/>
        <end position="287"/>
    </location>
</feature>
<reference evidence="5 6" key="1">
    <citation type="submission" date="2017-09" db="EMBL/GenBank/DDBJ databases">
        <authorList>
            <consortium name="International Durum Wheat Genome Sequencing Consortium (IDWGSC)"/>
            <person name="Milanesi L."/>
        </authorList>
    </citation>
    <scope>NUCLEOTIDE SEQUENCE [LARGE SCALE GENOMIC DNA]</scope>
    <source>
        <strain evidence="6">cv. Svevo</strain>
    </source>
</reference>
<protein>
    <recommendedName>
        <fullName evidence="4">Cyclin-dependent kinase inhibitor domain-containing protein</fullName>
    </recommendedName>
</protein>
<gene>
    <name evidence="5" type="ORF">TRITD_6Bv1G188320</name>
</gene>